<dbReference type="RefSeq" id="WP_110997974.1">
    <property type="nucleotide sequence ID" value="NZ_QKTW01000009.1"/>
</dbReference>
<name>A0A2W2BDD1_9BACT</name>
<proteinExistence type="inferred from homology"/>
<evidence type="ECO:0000256" key="1">
    <source>
        <dbReference type="ARBA" id="ARBA00093770"/>
    </source>
</evidence>
<evidence type="ECO:0000313" key="3">
    <source>
        <dbReference type="Proteomes" id="UP000248745"/>
    </source>
</evidence>
<evidence type="ECO:0000313" key="2">
    <source>
        <dbReference type="EMBL" id="PZF73877.1"/>
    </source>
</evidence>
<dbReference type="InterPro" id="IPR021458">
    <property type="entry name" value="Rv0495c"/>
</dbReference>
<sequence>MIAIDHVLLSDDVVEQQFVCDLQRCKGGCCVDGDCGAPLTEEETHIIAKIYPKIKGYLPAEYVAEIEKQGTHVMDDEYGYVTPTKDGGICVYAYTEADTGIVKCGIEKAWKDGVVDFQKPISCHLYPIRITEGDGYEMVNYEPRPTLCKPACRLGKKLQVPVYQFLKGPLIRKYGQDFYDTLDAVAQKINGSK</sequence>
<comment type="similarity">
    <text evidence="1">Belongs to the Rv0495c family.</text>
</comment>
<dbReference type="AlphaFoldDB" id="A0A2W2BDD1"/>
<protein>
    <submittedName>
        <fullName evidence="2">DUF3109 domain-containing protein</fullName>
    </submittedName>
</protein>
<gene>
    <name evidence="2" type="ORF">DN068_05920</name>
</gene>
<dbReference type="Pfam" id="PF11307">
    <property type="entry name" value="DUF3109"/>
    <property type="match status" value="1"/>
</dbReference>
<dbReference type="Proteomes" id="UP000248745">
    <property type="component" value="Unassembled WGS sequence"/>
</dbReference>
<dbReference type="OrthoDB" id="597501at2"/>
<organism evidence="2 3">
    <name type="scientific">Taibaiella soli</name>
    <dbReference type="NCBI Taxonomy" id="1649169"/>
    <lineage>
        <taxon>Bacteria</taxon>
        <taxon>Pseudomonadati</taxon>
        <taxon>Bacteroidota</taxon>
        <taxon>Chitinophagia</taxon>
        <taxon>Chitinophagales</taxon>
        <taxon>Chitinophagaceae</taxon>
        <taxon>Taibaiella</taxon>
    </lineage>
</organism>
<accession>A0A2W2BDD1</accession>
<dbReference type="EMBL" id="QKTW01000009">
    <property type="protein sequence ID" value="PZF73877.1"/>
    <property type="molecule type" value="Genomic_DNA"/>
</dbReference>
<keyword evidence="3" id="KW-1185">Reference proteome</keyword>
<comment type="caution">
    <text evidence="2">The sequence shown here is derived from an EMBL/GenBank/DDBJ whole genome shotgun (WGS) entry which is preliminary data.</text>
</comment>
<reference evidence="2 3" key="1">
    <citation type="submission" date="2018-06" db="EMBL/GenBank/DDBJ databases">
        <title>Mucibacter soli gen. nov., sp. nov., a new member of the family Chitinophagaceae producing mucin.</title>
        <authorList>
            <person name="Kim M.-K."/>
            <person name="Park S."/>
            <person name="Kim T.-S."/>
            <person name="Joung Y."/>
            <person name="Han J.-H."/>
            <person name="Kim S.B."/>
        </authorList>
    </citation>
    <scope>NUCLEOTIDE SEQUENCE [LARGE SCALE GENOMIC DNA]</scope>
    <source>
        <strain evidence="2 3">R1-15</strain>
    </source>
</reference>